<dbReference type="InterPro" id="IPR016195">
    <property type="entry name" value="Pol/histidinol_Pase-like"/>
</dbReference>
<dbReference type="CDD" id="cd07438">
    <property type="entry name" value="PHP_HisPPase_AMP"/>
    <property type="match status" value="1"/>
</dbReference>
<name>A0A9D2HJM6_9FIRM</name>
<reference evidence="2" key="1">
    <citation type="journal article" date="2021" name="PeerJ">
        <title>Extensive microbial diversity within the chicken gut microbiome revealed by metagenomics and culture.</title>
        <authorList>
            <person name="Gilroy R."/>
            <person name="Ravi A."/>
            <person name="Getino M."/>
            <person name="Pursley I."/>
            <person name="Horton D.L."/>
            <person name="Alikhan N.F."/>
            <person name="Baker D."/>
            <person name="Gharbi K."/>
            <person name="Hall N."/>
            <person name="Watson M."/>
            <person name="Adriaenssens E.M."/>
            <person name="Foster-Nyarko E."/>
            <person name="Jarju S."/>
            <person name="Secka A."/>
            <person name="Antonio M."/>
            <person name="Oren A."/>
            <person name="Chaudhuri R.R."/>
            <person name="La Ragione R."/>
            <person name="Hildebrand F."/>
            <person name="Pallen M.J."/>
        </authorList>
    </citation>
    <scope>NUCLEOTIDE SEQUENCE</scope>
    <source>
        <strain evidence="2">CHK178-16964</strain>
    </source>
</reference>
<comment type="caution">
    <text evidence="2">The sequence shown here is derived from an EMBL/GenBank/DDBJ whole genome shotgun (WGS) entry which is preliminary data.</text>
</comment>
<dbReference type="Gene3D" id="1.10.150.650">
    <property type="match status" value="1"/>
</dbReference>
<protein>
    <submittedName>
        <fullName evidence="2">PHP domain-containing protein</fullName>
    </submittedName>
</protein>
<sequence>MRNSSHFSSGGFIDLHVHSTASDGTLTPSQVVKLAADKGLSAIALTDHDTVDGVPEALAAAKQISGPEVIPGVELSALYHDKEIHILGLFVDIHHPVVERELGHMRQVREERNEKIIRNLTEAGMPVTKKELQHGNPETVITRAHFARVLLEKGYVSSMSEAFKEYLRPGSRYCPKKEHITPELAMEILTSCKSFPALAHPLQYKFAKDELDGLVSYLKRLGMEGLEVYHSSNSPYESMCLRELALKYGLLSTGGSDFHGSNKPDVEIGTGKGGMRVSAALLEDIRKRII</sequence>
<dbReference type="SMART" id="SM00481">
    <property type="entry name" value="POLIIIAc"/>
    <property type="match status" value="1"/>
</dbReference>
<evidence type="ECO:0000313" key="2">
    <source>
        <dbReference type="EMBL" id="HJA71428.1"/>
    </source>
</evidence>
<dbReference type="EMBL" id="DWZA01000065">
    <property type="protein sequence ID" value="HJA71428.1"/>
    <property type="molecule type" value="Genomic_DNA"/>
</dbReference>
<dbReference type="PANTHER" id="PTHR42924:SF3">
    <property type="entry name" value="POLYMERASE_HISTIDINOL PHOSPHATASE N-TERMINAL DOMAIN-CONTAINING PROTEIN"/>
    <property type="match status" value="1"/>
</dbReference>
<proteinExistence type="predicted"/>
<gene>
    <name evidence="2" type="ORF">IAA07_07590</name>
</gene>
<dbReference type="AlphaFoldDB" id="A0A9D2HJM6"/>
<evidence type="ECO:0000259" key="1">
    <source>
        <dbReference type="SMART" id="SM00481"/>
    </source>
</evidence>
<accession>A0A9D2HJM6</accession>
<evidence type="ECO:0000313" key="3">
    <source>
        <dbReference type="Proteomes" id="UP000823900"/>
    </source>
</evidence>
<dbReference type="GO" id="GO:0035312">
    <property type="term" value="F:5'-3' DNA exonuclease activity"/>
    <property type="evidence" value="ECO:0007669"/>
    <property type="project" value="TreeGrafter"/>
</dbReference>
<dbReference type="SUPFAM" id="SSF89550">
    <property type="entry name" value="PHP domain-like"/>
    <property type="match status" value="1"/>
</dbReference>
<organism evidence="2 3">
    <name type="scientific">Candidatus Lachnoclostridium stercoravium</name>
    <dbReference type="NCBI Taxonomy" id="2838633"/>
    <lineage>
        <taxon>Bacteria</taxon>
        <taxon>Bacillati</taxon>
        <taxon>Bacillota</taxon>
        <taxon>Clostridia</taxon>
        <taxon>Lachnospirales</taxon>
        <taxon>Lachnospiraceae</taxon>
    </lineage>
</organism>
<feature type="domain" description="Polymerase/histidinol phosphatase N-terminal" evidence="1">
    <location>
        <begin position="13"/>
        <end position="79"/>
    </location>
</feature>
<dbReference type="Pfam" id="PF02811">
    <property type="entry name" value="PHP"/>
    <property type="match status" value="1"/>
</dbReference>
<dbReference type="InterPro" id="IPR003141">
    <property type="entry name" value="Pol/His_phosphatase_N"/>
</dbReference>
<dbReference type="Gene3D" id="3.20.20.140">
    <property type="entry name" value="Metal-dependent hydrolases"/>
    <property type="match status" value="1"/>
</dbReference>
<dbReference type="GO" id="GO:0004534">
    <property type="term" value="F:5'-3' RNA exonuclease activity"/>
    <property type="evidence" value="ECO:0007669"/>
    <property type="project" value="TreeGrafter"/>
</dbReference>
<dbReference type="Proteomes" id="UP000823900">
    <property type="component" value="Unassembled WGS sequence"/>
</dbReference>
<dbReference type="InterPro" id="IPR052018">
    <property type="entry name" value="PHP_domain"/>
</dbReference>
<dbReference type="PANTHER" id="PTHR42924">
    <property type="entry name" value="EXONUCLEASE"/>
    <property type="match status" value="1"/>
</dbReference>
<reference evidence="2" key="2">
    <citation type="submission" date="2021-04" db="EMBL/GenBank/DDBJ databases">
        <authorList>
            <person name="Gilroy R."/>
        </authorList>
    </citation>
    <scope>NUCLEOTIDE SEQUENCE</scope>
    <source>
        <strain evidence="2">CHK178-16964</strain>
    </source>
</reference>
<dbReference type="InterPro" id="IPR004013">
    <property type="entry name" value="PHP_dom"/>
</dbReference>